<dbReference type="InterPro" id="IPR000260">
    <property type="entry name" value="NADH4_N"/>
</dbReference>
<comment type="subcellular location">
    <subcellularLocation>
        <location evidence="2 17">Mitochondrion membrane</location>
        <topology evidence="2 17">Multi-pass membrane protein</topology>
    </subcellularLocation>
</comment>
<evidence type="ECO:0000256" key="13">
    <source>
        <dbReference type="ARBA" id="ARBA00023075"/>
    </source>
</evidence>
<comment type="function">
    <text evidence="17">Core subunit of the mitochondrial membrane respiratory chain NADH dehydrogenase (Complex I) which catalyzes electron transfer from NADH through the respiratory chain, using ubiquinone as an electron acceptor. Essential for the catalytic activity and assembly of complex I.</text>
</comment>
<keyword evidence="14 17" id="KW-0496">Mitochondrion</keyword>
<dbReference type="Pfam" id="PF01059">
    <property type="entry name" value="Oxidored_q5_N"/>
    <property type="match status" value="1"/>
</dbReference>
<evidence type="ECO:0000256" key="6">
    <source>
        <dbReference type="ARBA" id="ARBA00022448"/>
    </source>
</evidence>
<feature type="transmembrane region" description="Helical" evidence="17">
    <location>
        <begin position="326"/>
        <end position="346"/>
    </location>
</feature>
<keyword evidence="13 17" id="KW-0830">Ubiquinone</keyword>
<evidence type="ECO:0000313" key="20">
    <source>
        <dbReference type="EMBL" id="UPI55294.1"/>
    </source>
</evidence>
<feature type="transmembrane region" description="Helical" evidence="17">
    <location>
        <begin position="366"/>
        <end position="395"/>
    </location>
</feature>
<feature type="transmembrane region" description="Helical" evidence="17">
    <location>
        <begin position="27"/>
        <end position="48"/>
    </location>
</feature>
<dbReference type="GO" id="GO:0048039">
    <property type="term" value="F:ubiquinone binding"/>
    <property type="evidence" value="ECO:0007669"/>
    <property type="project" value="TreeGrafter"/>
</dbReference>
<evidence type="ECO:0000256" key="1">
    <source>
        <dbReference type="ARBA" id="ARBA00003257"/>
    </source>
</evidence>
<dbReference type="PANTHER" id="PTHR43507">
    <property type="entry name" value="NADH-UBIQUINONE OXIDOREDUCTASE CHAIN 4"/>
    <property type="match status" value="1"/>
</dbReference>
<dbReference type="InterPro" id="IPR001750">
    <property type="entry name" value="ND/Mrp_TM"/>
</dbReference>
<dbReference type="GO" id="GO:0031966">
    <property type="term" value="C:mitochondrial membrane"/>
    <property type="evidence" value="ECO:0007669"/>
    <property type="project" value="UniProtKB-SubCell"/>
</dbReference>
<feature type="domain" description="NADH:ubiquinone oxidoreductase chain 4 N-terminal" evidence="19">
    <location>
        <begin position="1"/>
        <end position="100"/>
    </location>
</feature>
<keyword evidence="7 17" id="KW-0679">Respiratory chain</keyword>
<dbReference type="GO" id="GO:0008137">
    <property type="term" value="F:NADH dehydrogenase (ubiquinone) activity"/>
    <property type="evidence" value="ECO:0007669"/>
    <property type="project" value="UniProtKB-UniRule"/>
</dbReference>
<dbReference type="PRINTS" id="PR01437">
    <property type="entry name" value="NUOXDRDTASE4"/>
</dbReference>
<feature type="transmembrane region" description="Helical" evidence="17">
    <location>
        <begin position="83"/>
        <end position="100"/>
    </location>
</feature>
<evidence type="ECO:0000259" key="19">
    <source>
        <dbReference type="Pfam" id="PF01059"/>
    </source>
</evidence>
<evidence type="ECO:0000256" key="2">
    <source>
        <dbReference type="ARBA" id="ARBA00004225"/>
    </source>
</evidence>
<comment type="catalytic activity">
    <reaction evidence="16 17">
        <text>a ubiquinone + NADH + 5 H(+)(in) = a ubiquinol + NAD(+) + 4 H(+)(out)</text>
        <dbReference type="Rhea" id="RHEA:29091"/>
        <dbReference type="Rhea" id="RHEA-COMP:9565"/>
        <dbReference type="Rhea" id="RHEA-COMP:9566"/>
        <dbReference type="ChEBI" id="CHEBI:15378"/>
        <dbReference type="ChEBI" id="CHEBI:16389"/>
        <dbReference type="ChEBI" id="CHEBI:17976"/>
        <dbReference type="ChEBI" id="CHEBI:57540"/>
        <dbReference type="ChEBI" id="CHEBI:57945"/>
        <dbReference type="EC" id="7.1.1.2"/>
    </reaction>
</comment>
<keyword evidence="9" id="KW-1278">Translocase</keyword>
<evidence type="ECO:0000256" key="14">
    <source>
        <dbReference type="ARBA" id="ARBA00023128"/>
    </source>
</evidence>
<comment type="similarity">
    <text evidence="3 17">Belongs to the complex I subunit 4 family.</text>
</comment>
<dbReference type="Pfam" id="PF00361">
    <property type="entry name" value="Proton_antipo_M"/>
    <property type="match status" value="1"/>
</dbReference>
<evidence type="ECO:0000259" key="18">
    <source>
        <dbReference type="Pfam" id="PF00361"/>
    </source>
</evidence>
<evidence type="ECO:0000256" key="8">
    <source>
        <dbReference type="ARBA" id="ARBA00022692"/>
    </source>
</evidence>
<keyword evidence="12 17" id="KW-0520">NAD</keyword>
<evidence type="ECO:0000256" key="12">
    <source>
        <dbReference type="ARBA" id="ARBA00023027"/>
    </source>
</evidence>
<feature type="transmembrane region" description="Helical" evidence="17">
    <location>
        <begin position="407"/>
        <end position="426"/>
    </location>
</feature>
<evidence type="ECO:0000256" key="10">
    <source>
        <dbReference type="ARBA" id="ARBA00022982"/>
    </source>
</evidence>
<keyword evidence="15 17" id="KW-0472">Membrane</keyword>
<evidence type="ECO:0000256" key="9">
    <source>
        <dbReference type="ARBA" id="ARBA00022967"/>
    </source>
</evidence>
<reference evidence="20" key="1">
    <citation type="journal article" date="2022" name="Cladistics">
        <title>Diversification of the phytophagous lineages of true bugs (Insecta: Hemiptera: Heteroptera) shortly after that of the flowering plants.</title>
        <authorList>
            <person name="Ye F."/>
            <person name="Kment P."/>
            <person name="Redei D."/>
            <person name="Luo J.Y."/>
            <person name="Wang Y.H."/>
            <person name="Kuechler S.M."/>
            <person name="Zhang W.W."/>
            <person name="Chen P.P."/>
            <person name="Wu H.Y."/>
            <person name="Wu Y.Z."/>
            <person name="Sun X.Y."/>
            <person name="Ding L."/>
            <person name="Wang Y.R."/>
            <person name="Xie Q."/>
        </authorList>
    </citation>
    <scope>NUCLEOTIDE SEQUENCE</scope>
</reference>
<evidence type="ECO:0000256" key="15">
    <source>
        <dbReference type="ARBA" id="ARBA00023136"/>
    </source>
</evidence>
<dbReference type="PANTHER" id="PTHR43507:SF20">
    <property type="entry name" value="NADH-UBIQUINONE OXIDOREDUCTASE CHAIN 4"/>
    <property type="match status" value="1"/>
</dbReference>
<feature type="transmembrane region" description="Helical" evidence="17">
    <location>
        <begin position="166"/>
        <end position="189"/>
    </location>
</feature>
<dbReference type="AlphaFoldDB" id="A0A8T9W1X0"/>
<feature type="transmembrane region" description="Helical" evidence="17">
    <location>
        <begin position="107"/>
        <end position="130"/>
    </location>
</feature>
<evidence type="ECO:0000256" key="11">
    <source>
        <dbReference type="ARBA" id="ARBA00022989"/>
    </source>
</evidence>
<dbReference type="InterPro" id="IPR003918">
    <property type="entry name" value="NADH_UbQ_OxRdtase"/>
</dbReference>
<dbReference type="GO" id="GO:0042773">
    <property type="term" value="P:ATP synthesis coupled electron transport"/>
    <property type="evidence" value="ECO:0007669"/>
    <property type="project" value="InterPro"/>
</dbReference>
<keyword evidence="8 17" id="KW-0812">Transmembrane</keyword>
<evidence type="ECO:0000256" key="7">
    <source>
        <dbReference type="ARBA" id="ARBA00022660"/>
    </source>
</evidence>
<evidence type="ECO:0000256" key="17">
    <source>
        <dbReference type="RuleBase" id="RU003297"/>
    </source>
</evidence>
<evidence type="ECO:0000256" key="16">
    <source>
        <dbReference type="ARBA" id="ARBA00049551"/>
    </source>
</evidence>
<keyword evidence="11 17" id="KW-1133">Transmembrane helix</keyword>
<evidence type="ECO:0000256" key="4">
    <source>
        <dbReference type="ARBA" id="ARBA00012944"/>
    </source>
</evidence>
<feature type="domain" description="NADH:quinone oxidoreductase/Mrp antiporter transmembrane" evidence="18">
    <location>
        <begin position="104"/>
        <end position="383"/>
    </location>
</feature>
<keyword evidence="6 17" id="KW-0813">Transport</keyword>
<evidence type="ECO:0000256" key="3">
    <source>
        <dbReference type="ARBA" id="ARBA00009025"/>
    </source>
</evidence>
<feature type="transmembrane region" description="Helical" evidence="17">
    <location>
        <begin position="284"/>
        <end position="314"/>
    </location>
</feature>
<feature type="transmembrane region" description="Helical" evidence="17">
    <location>
        <begin position="240"/>
        <end position="264"/>
    </location>
</feature>
<dbReference type="EC" id="7.1.1.2" evidence="4 17"/>
<dbReference type="EMBL" id="MW619718">
    <property type="protein sequence ID" value="UPI55294.1"/>
    <property type="molecule type" value="Genomic_DNA"/>
</dbReference>
<evidence type="ECO:0000256" key="5">
    <source>
        <dbReference type="ARBA" id="ARBA00021006"/>
    </source>
</evidence>
<proteinExistence type="inferred from homology"/>
<feature type="transmembrane region" description="Helical" evidence="17">
    <location>
        <begin position="136"/>
        <end position="159"/>
    </location>
</feature>
<name>A0A8T9W1X0_9HEMI</name>
<accession>A0A8T9W1X0</accession>
<feature type="transmembrane region" description="Helical" evidence="17">
    <location>
        <begin position="209"/>
        <end position="228"/>
    </location>
</feature>
<dbReference type="GO" id="GO:0003954">
    <property type="term" value="F:NADH dehydrogenase activity"/>
    <property type="evidence" value="ECO:0007669"/>
    <property type="project" value="TreeGrafter"/>
</dbReference>
<keyword evidence="10 17" id="KW-0249">Electron transport</keyword>
<sequence length="441" mass="50547">MMKLLLLLVFMIPMSLMGGWWLLIIALMMTLFCMLLIPFNSFVCFLSYNMGLDTLSYWMVLLTLWILMLMIVASFAIKLSRNFVAHFLLMVLMLGLLLALCFSSTNLLMFFIMFEGSIIPTLFLVFGWGYQVERLLAGMYFLFYTLFASLPMLVSIFWLKVEGFSLFIYLIDVDFNLFAYLGLLLAFFVKMPMVFVHYWLPKAHVEAPVSGSMILAGVLLKLGGYGIYRVMSFMYTYSVAFNIYFICLSLVGMVYVSVLCLFQVDMKAMVAYSSVSHMAMVISSILTLSCSGLYGSLIMMVGHGLCSSGLFCLVNLNYERTYTRSLYVNKGMITVMPVLSMFWFMFCANNMSSPFSLNLFGEFLMLVSLVSWSLLSIHFLFLTLFLSCCVNIYLYSITQHGSVGFNLYSFSSLTIRELMLLIMHWVPLNLLFMKVDLVYWI</sequence>
<geneLocation type="mitochondrion" evidence="20"/>
<dbReference type="GO" id="GO:0015990">
    <property type="term" value="P:electron transport coupled proton transport"/>
    <property type="evidence" value="ECO:0007669"/>
    <property type="project" value="TreeGrafter"/>
</dbReference>
<protein>
    <recommendedName>
        <fullName evidence="5 17">NADH-ubiquinone oxidoreductase chain 4</fullName>
        <ecNumber evidence="4 17">7.1.1.2</ecNumber>
    </recommendedName>
</protein>
<organism evidence="20">
    <name type="scientific">Mezira sp</name>
    <dbReference type="NCBI Taxonomy" id="2931906"/>
    <lineage>
        <taxon>Eukaryota</taxon>
        <taxon>Metazoa</taxon>
        <taxon>Ecdysozoa</taxon>
        <taxon>Arthropoda</taxon>
        <taxon>Hexapoda</taxon>
        <taxon>Insecta</taxon>
        <taxon>Pterygota</taxon>
        <taxon>Neoptera</taxon>
        <taxon>Paraneoptera</taxon>
        <taxon>Hemiptera</taxon>
        <taxon>Heteroptera</taxon>
        <taxon>Panheteroptera</taxon>
        <taxon>Pentatomomorpha</taxon>
        <taxon>Aradoidea</taxon>
        <taxon>Aradidae</taxon>
        <taxon>Mezirinae</taxon>
        <taxon>Mezira</taxon>
    </lineage>
</organism>
<comment type="function">
    <text evidence="1">Core subunit of the mitochondrial membrane respiratory chain NADH dehydrogenase (Complex I) that is believed to belong to the minimal assembly required for catalysis. Complex I functions in the transfer of electrons from NADH to the respiratory chain. The immediate electron acceptor for the enzyme is believed to be ubiquinone.</text>
</comment>
<feature type="transmembrane region" description="Helical" evidence="17">
    <location>
        <begin position="55"/>
        <end position="77"/>
    </location>
</feature>